<protein>
    <submittedName>
        <fullName evidence="2">DUF2279 domain-containing protein</fullName>
    </submittedName>
</protein>
<reference evidence="2 3" key="1">
    <citation type="submission" date="2022-12" db="EMBL/GenBank/DDBJ databases">
        <title>Chitinophagaceae gen. sp. nov., a new member of the family Chitinophagaceae, isolated from soil in a chemical factory.</title>
        <authorList>
            <person name="Ke Z."/>
        </authorList>
    </citation>
    <scope>NUCLEOTIDE SEQUENCE [LARGE SCALE GENOMIC DNA]</scope>
    <source>
        <strain evidence="2 3">LY-5</strain>
    </source>
</reference>
<keyword evidence="1" id="KW-0732">Signal</keyword>
<sequence>MFKIKSFLFFVIIYLFTISNISAQAEDSLSTGFISAGKPDSFSLADMLSSNMQEPDFTGNTEDSARGINFSKRKKIVVGSHLAAYVGGIVVLNEMWYKGADRTKFHFFNDNSEWNQMDKVGHSWSAYQLSRVSYATWKWAGYSDKRSAIYSSLSSALLMTTIETLDGFSERWGWSWGDFGANTFGSAFFVGQHLLWGKQIVSFKFSYRKVTYDDDAVNRRADVLFGTSFSERVLKDYNGQTLWLSANLNDMFPKSNLPKWLNIAVGYGNKNLIGAGYNDWHDPVTGIDYHVGELYPRTRLWYLSPDIDFTKIKTNSRFLKSLFFALNAFKMPAPAMFLEKGKLKFKAIHF</sequence>
<organism evidence="2 3">
    <name type="scientific">Polluticaenibacter yanchengensis</name>
    <dbReference type="NCBI Taxonomy" id="3014562"/>
    <lineage>
        <taxon>Bacteria</taxon>
        <taxon>Pseudomonadati</taxon>
        <taxon>Bacteroidota</taxon>
        <taxon>Chitinophagia</taxon>
        <taxon>Chitinophagales</taxon>
        <taxon>Chitinophagaceae</taxon>
        <taxon>Polluticaenibacter</taxon>
    </lineage>
</organism>
<gene>
    <name evidence="2" type="ORF">O3P16_02880</name>
</gene>
<accession>A0ABT4UGL9</accession>
<feature type="signal peptide" evidence="1">
    <location>
        <begin position="1"/>
        <end position="25"/>
    </location>
</feature>
<dbReference type="Proteomes" id="UP001210231">
    <property type="component" value="Unassembled WGS sequence"/>
</dbReference>
<comment type="caution">
    <text evidence="2">The sequence shown here is derived from an EMBL/GenBank/DDBJ whole genome shotgun (WGS) entry which is preliminary data.</text>
</comment>
<dbReference type="EMBL" id="JAQGEF010000002">
    <property type="protein sequence ID" value="MDA3613739.1"/>
    <property type="molecule type" value="Genomic_DNA"/>
</dbReference>
<dbReference type="RefSeq" id="WP_407030067.1">
    <property type="nucleotide sequence ID" value="NZ_JAQGEF010000002.1"/>
</dbReference>
<evidence type="ECO:0000313" key="3">
    <source>
        <dbReference type="Proteomes" id="UP001210231"/>
    </source>
</evidence>
<name>A0ABT4UGL9_9BACT</name>
<feature type="chain" id="PRO_5046036209" evidence="1">
    <location>
        <begin position="26"/>
        <end position="350"/>
    </location>
</feature>
<evidence type="ECO:0000313" key="2">
    <source>
        <dbReference type="EMBL" id="MDA3613739.1"/>
    </source>
</evidence>
<dbReference type="InterPro" id="IPR018736">
    <property type="entry name" value="DUF2279_periplasmic_lipo"/>
</dbReference>
<dbReference type="Pfam" id="PF10043">
    <property type="entry name" value="DUF2279"/>
    <property type="match status" value="1"/>
</dbReference>
<keyword evidence="3" id="KW-1185">Reference proteome</keyword>
<evidence type="ECO:0000256" key="1">
    <source>
        <dbReference type="SAM" id="SignalP"/>
    </source>
</evidence>
<proteinExistence type="predicted"/>